<keyword evidence="9" id="KW-1185">Reference proteome</keyword>
<dbReference type="InterPro" id="IPR013324">
    <property type="entry name" value="RNA_pol_sigma_r3/r4-like"/>
</dbReference>
<feature type="domain" description="RNA polymerase sigma-70 region 4" evidence="7">
    <location>
        <begin position="117"/>
        <end position="165"/>
    </location>
</feature>
<dbReference type="SUPFAM" id="SSF88659">
    <property type="entry name" value="Sigma3 and sigma4 domains of RNA polymerase sigma factors"/>
    <property type="match status" value="1"/>
</dbReference>
<evidence type="ECO:0000259" key="7">
    <source>
        <dbReference type="Pfam" id="PF04545"/>
    </source>
</evidence>
<evidence type="ECO:0000256" key="2">
    <source>
        <dbReference type="ARBA" id="ARBA00023015"/>
    </source>
</evidence>
<evidence type="ECO:0000256" key="4">
    <source>
        <dbReference type="ARBA" id="ARBA00023125"/>
    </source>
</evidence>
<dbReference type="Gene3D" id="1.10.10.10">
    <property type="entry name" value="Winged helix-like DNA-binding domain superfamily/Winged helix DNA-binding domain"/>
    <property type="match status" value="1"/>
</dbReference>
<keyword evidence="3" id="KW-0731">Sigma factor</keyword>
<evidence type="ECO:0000313" key="8">
    <source>
        <dbReference type="EMBL" id="MDG3004140.1"/>
    </source>
</evidence>
<proteinExistence type="inferred from homology"/>
<evidence type="ECO:0000256" key="3">
    <source>
        <dbReference type="ARBA" id="ARBA00023082"/>
    </source>
</evidence>
<dbReference type="RefSeq" id="WP_277860502.1">
    <property type="nucleotide sequence ID" value="NZ_JARRAG010000002.1"/>
</dbReference>
<dbReference type="Pfam" id="PF04545">
    <property type="entry name" value="Sigma70_r4"/>
    <property type="match status" value="1"/>
</dbReference>
<sequence>MADRLARGDPEAFARLYEAVGDRLHHYLVARLGASADADDVLQETFVRLVRNRQGWRGVENTVSFAFTVARNEANRWLDARRRRGATIVAATARGLFAEADSDDLEARETAEAIARALASLDDEDREIVELKTYAGLTFREIGAILGRPLTTVAMRHRAALDRMRTHLVRERR</sequence>
<evidence type="ECO:0000313" key="9">
    <source>
        <dbReference type="Proteomes" id="UP001216907"/>
    </source>
</evidence>
<dbReference type="InterPro" id="IPR007627">
    <property type="entry name" value="RNA_pol_sigma70_r2"/>
</dbReference>
<reference evidence="8 9" key="1">
    <citation type="submission" date="2023-03" db="EMBL/GenBank/DDBJ databases">
        <title>Paludisphaera mucosa sp. nov. a novel planctomycete from northern fen.</title>
        <authorList>
            <person name="Ivanova A."/>
        </authorList>
    </citation>
    <scope>NUCLEOTIDE SEQUENCE [LARGE SCALE GENOMIC DNA]</scope>
    <source>
        <strain evidence="8 9">Pla2</strain>
    </source>
</reference>
<dbReference type="InterPro" id="IPR039425">
    <property type="entry name" value="RNA_pol_sigma-70-like"/>
</dbReference>
<dbReference type="InterPro" id="IPR014284">
    <property type="entry name" value="RNA_pol_sigma-70_dom"/>
</dbReference>
<dbReference type="Gene3D" id="1.10.1740.10">
    <property type="match status" value="1"/>
</dbReference>
<evidence type="ECO:0000256" key="1">
    <source>
        <dbReference type="ARBA" id="ARBA00010641"/>
    </source>
</evidence>
<accession>A0ABT6F976</accession>
<dbReference type="EMBL" id="JARRAG010000002">
    <property type="protein sequence ID" value="MDG3004140.1"/>
    <property type="molecule type" value="Genomic_DNA"/>
</dbReference>
<dbReference type="PANTHER" id="PTHR43133:SF62">
    <property type="entry name" value="RNA POLYMERASE SIGMA FACTOR SIGZ"/>
    <property type="match status" value="1"/>
</dbReference>
<keyword evidence="2" id="KW-0805">Transcription regulation</keyword>
<dbReference type="Proteomes" id="UP001216907">
    <property type="component" value="Unassembled WGS sequence"/>
</dbReference>
<keyword evidence="4" id="KW-0238">DNA-binding</keyword>
<dbReference type="NCBIfam" id="TIGR02937">
    <property type="entry name" value="sigma70-ECF"/>
    <property type="match status" value="1"/>
</dbReference>
<evidence type="ECO:0000259" key="6">
    <source>
        <dbReference type="Pfam" id="PF04542"/>
    </source>
</evidence>
<protein>
    <submittedName>
        <fullName evidence="8">Sigma-70 family RNA polymerase sigma factor</fullName>
    </submittedName>
</protein>
<comment type="similarity">
    <text evidence="1">Belongs to the sigma-70 factor family. ECF subfamily.</text>
</comment>
<comment type="caution">
    <text evidence="8">The sequence shown here is derived from an EMBL/GenBank/DDBJ whole genome shotgun (WGS) entry which is preliminary data.</text>
</comment>
<dbReference type="CDD" id="cd06171">
    <property type="entry name" value="Sigma70_r4"/>
    <property type="match status" value="1"/>
</dbReference>
<dbReference type="InterPro" id="IPR007630">
    <property type="entry name" value="RNA_pol_sigma70_r4"/>
</dbReference>
<organism evidence="8 9">
    <name type="scientific">Paludisphaera mucosa</name>
    <dbReference type="NCBI Taxonomy" id="3030827"/>
    <lineage>
        <taxon>Bacteria</taxon>
        <taxon>Pseudomonadati</taxon>
        <taxon>Planctomycetota</taxon>
        <taxon>Planctomycetia</taxon>
        <taxon>Isosphaerales</taxon>
        <taxon>Isosphaeraceae</taxon>
        <taxon>Paludisphaera</taxon>
    </lineage>
</organism>
<dbReference type="InterPro" id="IPR013325">
    <property type="entry name" value="RNA_pol_sigma_r2"/>
</dbReference>
<dbReference type="PANTHER" id="PTHR43133">
    <property type="entry name" value="RNA POLYMERASE ECF-TYPE SIGMA FACTO"/>
    <property type="match status" value="1"/>
</dbReference>
<dbReference type="InterPro" id="IPR036388">
    <property type="entry name" value="WH-like_DNA-bd_sf"/>
</dbReference>
<evidence type="ECO:0000256" key="5">
    <source>
        <dbReference type="ARBA" id="ARBA00023163"/>
    </source>
</evidence>
<dbReference type="Pfam" id="PF04542">
    <property type="entry name" value="Sigma70_r2"/>
    <property type="match status" value="1"/>
</dbReference>
<gene>
    <name evidence="8" type="ORF">PZE19_10170</name>
</gene>
<keyword evidence="5" id="KW-0804">Transcription</keyword>
<name>A0ABT6F976_9BACT</name>
<dbReference type="SUPFAM" id="SSF88946">
    <property type="entry name" value="Sigma2 domain of RNA polymerase sigma factors"/>
    <property type="match status" value="1"/>
</dbReference>
<feature type="domain" description="RNA polymerase sigma-70 region 2" evidence="6">
    <location>
        <begin position="16"/>
        <end position="83"/>
    </location>
</feature>